<feature type="compositionally biased region" description="Acidic residues" evidence="5">
    <location>
        <begin position="182"/>
        <end position="204"/>
    </location>
</feature>
<evidence type="ECO:0000256" key="1">
    <source>
        <dbReference type="ARBA" id="ARBA00004604"/>
    </source>
</evidence>
<reference evidence="8 11" key="2">
    <citation type="journal article" date="2014" name="BMC Genomics">
        <title>An improved genome release (version Mt4.0) for the model legume Medicago truncatula.</title>
        <authorList>
            <person name="Tang H."/>
            <person name="Krishnakumar V."/>
            <person name="Bidwell S."/>
            <person name="Rosen B."/>
            <person name="Chan A."/>
            <person name="Zhou S."/>
            <person name="Gentzbittel L."/>
            <person name="Childs K.L."/>
            <person name="Yandell M."/>
            <person name="Gundlach H."/>
            <person name="Mayer K.F."/>
            <person name="Schwartz D.C."/>
            <person name="Town C.D."/>
        </authorList>
    </citation>
    <scope>GENOME REANNOTATION</scope>
    <source>
        <strain evidence="10 11">cv. Jemalong A17</strain>
    </source>
</reference>
<dbReference type="Proteomes" id="UP000265566">
    <property type="component" value="Chromosome 4"/>
</dbReference>
<feature type="compositionally biased region" description="Acidic residues" evidence="5">
    <location>
        <begin position="529"/>
        <end position="540"/>
    </location>
</feature>
<sequence>MGSKKENKKNHDDNKGKKKKMMKKNGKGKDNSSNSNKSDKPSHSNDKEVIEDPRFAMVHTDPRFREPPKHQTKVSIDSRFNRMFTHKSFLPSSAPVDKRGKPKDKANSQEHSLRHYYKMDEEDDKKKKVEQSSDEEDNDDEEEELVKVKKAKLEVESGTESEESGDSESDAVYSDTDKEIDIDTDTDDGVDENDSEEDEPEIQEEVAEIEKETHRLAVVNMDWRYVKAVDLYVLFSSLAPTSGLIKSVTIYPTEFGLQRMNEEEVKGPVGLFDGENKRSDEDGSAEEETDEEDFHDSDSDNEKLRAYEKSRMRYYFALVECDSSATADHIYKENDGVEFEHSSNPLDLRFIPDDMEFKQPPKDVASEIPANYENKDFYSRALQHSKVELTWDEDEPLRANTLKRKFTDEQLAQLEMDELIASDVSDSDDSEDNNETDERPRKKDNKYLALLDNNSDEDGDDDAMDMEVTFNTGLQDISKHIMEKKDKKSRTVWEECLRKKREKKKARKNKSKHSSSDDDSDNTDHEATEDADDFFIDEEPDIKKKKKKAESKNDKDHKLQDMDGVAKASKEELELLLADDKGTGTGLKGYNLKFKKGKGKKAENAIDEGKIPNNAFDDPRFASIFSADFAIDPTDPQFKRSAVYARQLAQKQQKGREELSVEREHVKFPKETQLSSDGSGAKLKGGEEVSDDLKSKQDKLELSSLVKSIKMKSKQIQLSSDVNTKKAGKSQFKKRKH</sequence>
<evidence type="ECO:0000259" key="6">
    <source>
        <dbReference type="Pfam" id="PF08159"/>
    </source>
</evidence>
<feature type="compositionally biased region" description="Basic and acidic residues" evidence="5">
    <location>
        <begin position="145"/>
        <end position="155"/>
    </location>
</feature>
<feature type="compositionally biased region" description="Basic residues" evidence="5">
    <location>
        <begin position="498"/>
        <end position="513"/>
    </location>
</feature>
<feature type="domain" description="ESF1 RRM" evidence="7">
    <location>
        <begin position="213"/>
        <end position="365"/>
    </location>
</feature>
<gene>
    <name evidence="10" type="primary">11411854</name>
    <name evidence="8" type="ordered locus">MTR_4g096820</name>
    <name evidence="9" type="ORF">MtrunA17_Chr4g0052231</name>
</gene>
<feature type="compositionally biased region" description="Basic and acidic residues" evidence="5">
    <location>
        <begin position="550"/>
        <end position="561"/>
    </location>
</feature>
<dbReference type="PaxDb" id="3880-AES90700"/>
<feature type="compositionally biased region" description="Acidic residues" evidence="5">
    <location>
        <begin position="454"/>
        <end position="465"/>
    </location>
</feature>
<accession>G7JDZ9</accession>
<dbReference type="GO" id="GO:0003723">
    <property type="term" value="F:RNA binding"/>
    <property type="evidence" value="ECO:0000318"/>
    <property type="project" value="GO_Central"/>
</dbReference>
<keyword evidence="4" id="KW-0539">Nucleus</keyword>
<feature type="compositionally biased region" description="Basic residues" evidence="5">
    <location>
        <begin position="16"/>
        <end position="26"/>
    </location>
</feature>
<feature type="compositionally biased region" description="Acidic residues" evidence="5">
    <location>
        <begin position="157"/>
        <end position="169"/>
    </location>
</feature>
<dbReference type="KEGG" id="mtr:11411854"/>
<reference evidence="9" key="4">
    <citation type="journal article" date="2018" name="Nat. Plants">
        <title>Whole-genome landscape of Medicago truncatula symbiotic genes.</title>
        <authorList>
            <person name="Pecrix Y."/>
            <person name="Gamas P."/>
            <person name="Carrere S."/>
        </authorList>
    </citation>
    <scope>NUCLEOTIDE SEQUENCE</scope>
    <source>
        <tissue evidence="9">Leaves</tissue>
    </source>
</reference>
<dbReference type="InterPro" id="IPR056750">
    <property type="entry name" value="RRM_ESF1"/>
</dbReference>
<feature type="compositionally biased region" description="Basic and acidic residues" evidence="5">
    <location>
        <begin position="654"/>
        <end position="670"/>
    </location>
</feature>
<feature type="compositionally biased region" description="Basic and acidic residues" evidence="5">
    <location>
        <begin position="37"/>
        <end position="69"/>
    </location>
</feature>
<evidence type="ECO:0000259" key="7">
    <source>
        <dbReference type="Pfam" id="PF25121"/>
    </source>
</evidence>
<feature type="compositionally biased region" description="Basic residues" evidence="5">
    <location>
        <begin position="726"/>
        <end position="737"/>
    </location>
</feature>
<dbReference type="EMBL" id="PSQE01000004">
    <property type="protein sequence ID" value="RHN62878.1"/>
    <property type="molecule type" value="Genomic_DNA"/>
</dbReference>
<dbReference type="Gramene" id="rna25509">
    <property type="protein sequence ID" value="RHN62878.1"/>
    <property type="gene ID" value="gene25509"/>
</dbReference>
<dbReference type="PANTHER" id="PTHR12202:SF0">
    <property type="entry name" value="ESF1 HOMOLOG"/>
    <property type="match status" value="1"/>
</dbReference>
<evidence type="ECO:0000256" key="5">
    <source>
        <dbReference type="SAM" id="MobiDB-lite"/>
    </source>
</evidence>
<keyword evidence="11" id="KW-1185">Reference proteome</keyword>
<feature type="region of interest" description="Disordered" evidence="5">
    <location>
        <begin position="1"/>
        <end position="204"/>
    </location>
</feature>
<dbReference type="Proteomes" id="UP000002051">
    <property type="component" value="Chromosome 4"/>
</dbReference>
<dbReference type="HOGENOM" id="CLU_010564_1_1_1"/>
<dbReference type="InterPro" id="IPR012580">
    <property type="entry name" value="NUC153"/>
</dbReference>
<keyword evidence="3" id="KW-0175">Coiled coil</keyword>
<dbReference type="EnsemblPlants" id="AES90700">
    <property type="protein sequence ID" value="AES90700"/>
    <property type="gene ID" value="MTR_4g096820"/>
</dbReference>
<dbReference type="GO" id="GO:0006364">
    <property type="term" value="P:rRNA processing"/>
    <property type="evidence" value="ECO:0000318"/>
    <property type="project" value="GO_Central"/>
</dbReference>
<dbReference type="EMBL" id="CM001220">
    <property type="protein sequence ID" value="AES90700.1"/>
    <property type="molecule type" value="Genomic_DNA"/>
</dbReference>
<dbReference type="Pfam" id="PF08159">
    <property type="entry name" value="NUC153"/>
    <property type="match status" value="1"/>
</dbReference>
<feature type="compositionally biased region" description="Basic and acidic residues" evidence="5">
    <location>
        <begin position="684"/>
        <end position="698"/>
    </location>
</feature>
<dbReference type="eggNOG" id="KOG2318">
    <property type="taxonomic scope" value="Eukaryota"/>
</dbReference>
<feature type="region of interest" description="Disordered" evidence="5">
    <location>
        <begin position="652"/>
        <end position="698"/>
    </location>
</feature>
<feature type="compositionally biased region" description="Acidic residues" evidence="5">
    <location>
        <begin position="282"/>
        <end position="295"/>
    </location>
</feature>
<feature type="region of interest" description="Disordered" evidence="5">
    <location>
        <begin position="713"/>
        <end position="737"/>
    </location>
</feature>
<evidence type="ECO:0000313" key="9">
    <source>
        <dbReference type="EMBL" id="RHN62878.1"/>
    </source>
</evidence>
<proteinExistence type="inferred from homology"/>
<evidence type="ECO:0000256" key="4">
    <source>
        <dbReference type="ARBA" id="ARBA00023242"/>
    </source>
</evidence>
<feature type="domain" description="NUC153" evidence="6">
    <location>
        <begin position="618"/>
        <end position="640"/>
    </location>
</feature>
<dbReference type="OMA" id="YEMEMSW"/>
<evidence type="ECO:0000313" key="11">
    <source>
        <dbReference type="Proteomes" id="UP000002051"/>
    </source>
</evidence>
<feature type="compositionally biased region" description="Acidic residues" evidence="5">
    <location>
        <begin position="132"/>
        <end position="144"/>
    </location>
</feature>
<name>G7JDZ9_MEDTR</name>
<feature type="region of interest" description="Disordered" evidence="5">
    <location>
        <begin position="420"/>
        <end position="565"/>
    </location>
</feature>
<dbReference type="GO" id="GO:0005730">
    <property type="term" value="C:nucleolus"/>
    <property type="evidence" value="ECO:0007669"/>
    <property type="project" value="UniProtKB-SubCell"/>
</dbReference>
<protein>
    <submittedName>
        <fullName evidence="8">Pre-rRNA-processing esf1-like protein</fullName>
    </submittedName>
</protein>
<dbReference type="AlphaFoldDB" id="G7JDZ9"/>
<feature type="compositionally biased region" description="Acidic residues" evidence="5">
    <location>
        <begin position="420"/>
        <end position="435"/>
    </location>
</feature>
<evidence type="ECO:0000256" key="2">
    <source>
        <dbReference type="ARBA" id="ARBA00009087"/>
    </source>
</evidence>
<dbReference type="InterPro" id="IPR039754">
    <property type="entry name" value="Esf1"/>
</dbReference>
<dbReference type="Pfam" id="PF25121">
    <property type="entry name" value="RRM_ESF1"/>
    <property type="match status" value="1"/>
</dbReference>
<dbReference type="PANTHER" id="PTHR12202">
    <property type="entry name" value="ESF1 HOMOLOG"/>
    <property type="match status" value="1"/>
</dbReference>
<dbReference type="OrthoDB" id="431825at2759"/>
<feature type="region of interest" description="Disordered" evidence="5">
    <location>
        <begin position="267"/>
        <end position="301"/>
    </location>
</feature>
<evidence type="ECO:0000256" key="3">
    <source>
        <dbReference type="ARBA" id="ARBA00023054"/>
    </source>
</evidence>
<reference evidence="8 11" key="1">
    <citation type="journal article" date="2011" name="Nature">
        <title>The Medicago genome provides insight into the evolution of rhizobial symbioses.</title>
        <authorList>
            <person name="Young N.D."/>
            <person name="Debelle F."/>
            <person name="Oldroyd G.E."/>
            <person name="Geurts R."/>
            <person name="Cannon S.B."/>
            <person name="Udvardi M.K."/>
            <person name="Benedito V.A."/>
            <person name="Mayer K.F."/>
            <person name="Gouzy J."/>
            <person name="Schoof H."/>
            <person name="Van de Peer Y."/>
            <person name="Proost S."/>
            <person name="Cook D.R."/>
            <person name="Meyers B.C."/>
            <person name="Spannagl M."/>
            <person name="Cheung F."/>
            <person name="De Mita S."/>
            <person name="Krishnakumar V."/>
            <person name="Gundlach H."/>
            <person name="Zhou S."/>
            <person name="Mudge J."/>
            <person name="Bharti A.K."/>
            <person name="Murray J.D."/>
            <person name="Naoumkina M.A."/>
            <person name="Rosen B."/>
            <person name="Silverstein K.A."/>
            <person name="Tang H."/>
            <person name="Rombauts S."/>
            <person name="Zhao P.X."/>
            <person name="Zhou P."/>
            <person name="Barbe V."/>
            <person name="Bardou P."/>
            <person name="Bechner M."/>
            <person name="Bellec A."/>
            <person name="Berger A."/>
            <person name="Berges H."/>
            <person name="Bidwell S."/>
            <person name="Bisseling T."/>
            <person name="Choisne N."/>
            <person name="Couloux A."/>
            <person name="Denny R."/>
            <person name="Deshpande S."/>
            <person name="Dai X."/>
            <person name="Doyle J.J."/>
            <person name="Dudez A.M."/>
            <person name="Farmer A.D."/>
            <person name="Fouteau S."/>
            <person name="Franken C."/>
            <person name="Gibelin C."/>
            <person name="Gish J."/>
            <person name="Goldstein S."/>
            <person name="Gonzalez A.J."/>
            <person name="Green P.J."/>
            <person name="Hallab A."/>
            <person name="Hartog M."/>
            <person name="Hua A."/>
            <person name="Humphray S.J."/>
            <person name="Jeong D.H."/>
            <person name="Jing Y."/>
            <person name="Jocker A."/>
            <person name="Kenton S.M."/>
            <person name="Kim D.J."/>
            <person name="Klee K."/>
            <person name="Lai H."/>
            <person name="Lang C."/>
            <person name="Lin S."/>
            <person name="Macmil S.L."/>
            <person name="Magdelenat G."/>
            <person name="Matthews L."/>
            <person name="McCorrison J."/>
            <person name="Monaghan E.L."/>
            <person name="Mun J.H."/>
            <person name="Najar F.Z."/>
            <person name="Nicholson C."/>
            <person name="Noirot C."/>
            <person name="O'Bleness M."/>
            <person name="Paule C.R."/>
            <person name="Poulain J."/>
            <person name="Prion F."/>
            <person name="Qin B."/>
            <person name="Qu C."/>
            <person name="Retzel E.F."/>
            <person name="Riddle C."/>
            <person name="Sallet E."/>
            <person name="Samain S."/>
            <person name="Samson N."/>
            <person name="Sanders I."/>
            <person name="Saurat O."/>
            <person name="Scarpelli C."/>
            <person name="Schiex T."/>
            <person name="Segurens B."/>
            <person name="Severin A.J."/>
            <person name="Sherrier D.J."/>
            <person name="Shi R."/>
            <person name="Sims S."/>
            <person name="Singer S.R."/>
            <person name="Sinharoy S."/>
            <person name="Sterck L."/>
            <person name="Viollet A."/>
            <person name="Wang B.B."/>
            <person name="Wang K."/>
            <person name="Wang M."/>
            <person name="Wang X."/>
            <person name="Warfsmann J."/>
            <person name="Weissenbach J."/>
            <person name="White D.D."/>
            <person name="White J.D."/>
            <person name="Wiley G.B."/>
            <person name="Wincker P."/>
            <person name="Xing Y."/>
            <person name="Yang L."/>
            <person name="Yao Z."/>
            <person name="Ying F."/>
            <person name="Zhai J."/>
            <person name="Zhou L."/>
            <person name="Zuber A."/>
            <person name="Denarie J."/>
            <person name="Dixon R.A."/>
            <person name="May G.D."/>
            <person name="Schwartz D.C."/>
            <person name="Rogers J."/>
            <person name="Quetier F."/>
            <person name="Town C.D."/>
            <person name="Roe B.A."/>
        </authorList>
    </citation>
    <scope>NUCLEOTIDE SEQUENCE [LARGE SCALE GENOMIC DNA]</scope>
    <source>
        <strain evidence="8">A17</strain>
        <strain evidence="10 11">cv. Jemalong A17</strain>
    </source>
</reference>
<comment type="subcellular location">
    <subcellularLocation>
        <location evidence="1">Nucleus</location>
        <location evidence="1">Nucleolus</location>
    </subcellularLocation>
</comment>
<reference evidence="10" key="3">
    <citation type="submission" date="2015-04" db="UniProtKB">
        <authorList>
            <consortium name="EnsemblPlants"/>
        </authorList>
    </citation>
    <scope>IDENTIFICATION</scope>
    <source>
        <strain evidence="10">cv. Jemalong A17</strain>
    </source>
</reference>
<dbReference type="STRING" id="3880.G7JDZ9"/>
<organism evidence="8 11">
    <name type="scientific">Medicago truncatula</name>
    <name type="common">Barrel medic</name>
    <name type="synonym">Medicago tribuloides</name>
    <dbReference type="NCBI Taxonomy" id="3880"/>
    <lineage>
        <taxon>Eukaryota</taxon>
        <taxon>Viridiplantae</taxon>
        <taxon>Streptophyta</taxon>
        <taxon>Embryophyta</taxon>
        <taxon>Tracheophyta</taxon>
        <taxon>Spermatophyta</taxon>
        <taxon>Magnoliopsida</taxon>
        <taxon>eudicotyledons</taxon>
        <taxon>Gunneridae</taxon>
        <taxon>Pentapetalae</taxon>
        <taxon>rosids</taxon>
        <taxon>fabids</taxon>
        <taxon>Fabales</taxon>
        <taxon>Fabaceae</taxon>
        <taxon>Papilionoideae</taxon>
        <taxon>50 kb inversion clade</taxon>
        <taxon>NPAAA clade</taxon>
        <taxon>Hologalegina</taxon>
        <taxon>IRL clade</taxon>
        <taxon>Trifolieae</taxon>
        <taxon>Medicago</taxon>
    </lineage>
</organism>
<evidence type="ECO:0000313" key="10">
    <source>
        <dbReference type="EnsemblPlants" id="AES90700"/>
    </source>
</evidence>
<feature type="compositionally biased region" description="Basic and acidic residues" evidence="5">
    <location>
        <begin position="96"/>
        <end position="131"/>
    </location>
</feature>
<feature type="compositionally biased region" description="Basic and acidic residues" evidence="5">
    <location>
        <begin position="477"/>
        <end position="497"/>
    </location>
</feature>
<evidence type="ECO:0000313" key="8">
    <source>
        <dbReference type="EMBL" id="AES90700.1"/>
    </source>
</evidence>
<comment type="similarity">
    <text evidence="2">Belongs to the ESF1 family.</text>
</comment>